<dbReference type="SMART" id="SM00490">
    <property type="entry name" value="HELICc"/>
    <property type="match status" value="1"/>
</dbReference>
<dbReference type="EMBL" id="JABKAU010000016">
    <property type="protein sequence ID" value="NVO31663.1"/>
    <property type="molecule type" value="Genomic_DNA"/>
</dbReference>
<dbReference type="PROSITE" id="PS51194">
    <property type="entry name" value="HELICASE_CTER"/>
    <property type="match status" value="1"/>
</dbReference>
<organism evidence="4 5">
    <name type="scientific">Hymenobacter lapidiphilus</name>
    <dbReference type="NCBI Taxonomy" id="2608003"/>
    <lineage>
        <taxon>Bacteria</taxon>
        <taxon>Pseudomonadati</taxon>
        <taxon>Bacteroidota</taxon>
        <taxon>Cytophagia</taxon>
        <taxon>Cytophagales</taxon>
        <taxon>Hymenobacteraceae</taxon>
        <taxon>Hymenobacter</taxon>
    </lineage>
</organism>
<dbReference type="CDD" id="cd18793">
    <property type="entry name" value="SF2_C_SNF"/>
    <property type="match status" value="1"/>
</dbReference>
<dbReference type="SMART" id="SM00487">
    <property type="entry name" value="DEXDc"/>
    <property type="match status" value="1"/>
</dbReference>
<dbReference type="Gene3D" id="3.30.870.10">
    <property type="entry name" value="Endonuclease Chain A"/>
    <property type="match status" value="1"/>
</dbReference>
<dbReference type="GO" id="GO:0004519">
    <property type="term" value="F:endonuclease activity"/>
    <property type="evidence" value="ECO:0007669"/>
    <property type="project" value="UniProtKB-KW"/>
</dbReference>
<dbReference type="Gene3D" id="3.40.50.10810">
    <property type="entry name" value="Tandem AAA-ATPase domain"/>
    <property type="match status" value="1"/>
</dbReference>
<dbReference type="PANTHER" id="PTHR45766:SF6">
    <property type="entry name" value="SWI_SNF-RELATED MATRIX-ASSOCIATED ACTIN-DEPENDENT REGULATOR OF CHROMATIN SUBFAMILY A-LIKE PROTEIN 1"/>
    <property type="match status" value="1"/>
</dbReference>
<dbReference type="GO" id="GO:0031297">
    <property type="term" value="P:replication fork processing"/>
    <property type="evidence" value="ECO:0007669"/>
    <property type="project" value="TreeGrafter"/>
</dbReference>
<comment type="caution">
    <text evidence="4">The sequence shown here is derived from an EMBL/GenBank/DDBJ whole genome shotgun (WGS) entry which is preliminary data.</text>
</comment>
<accession>A0A7Y7U5P2</accession>
<dbReference type="AlphaFoldDB" id="A0A7Y7U5P2"/>
<dbReference type="Pfam" id="PF13091">
    <property type="entry name" value="PLDc_2"/>
    <property type="match status" value="1"/>
</dbReference>
<dbReference type="InterPro" id="IPR027417">
    <property type="entry name" value="P-loop_NTPase"/>
</dbReference>
<sequence>MSLSDHSLIRDNAERGAVADFLTAHLAEPGAECAFVSAYFTINAYHHSKLKGQFDGIKKLRFLFGEPNFLNLDPEKTSVKEFRLAGDQLSLYNALKQREAARDCAQWISDKVEIRSMVKPNFLHGKLYHISQHGGKIQEAIMGSSNFTVAGLGLTKRANRELNMVVDSKATVQDLKQWFEELWTDPTLVRDVREEVLKYLRQLYVDTPPELVYYKTLYHLFGRFLEEQVKGGLLTEKTGFYESEVWNQLYSFQKDGVRGAINKLLRHGGCIIADSVGLGKTFEALAVIRYFELLNGRVLVICPKKLSENWTIYQAHKGDSLNPFKKDRFSYTVLYHTDLNRPAGAVAAADGINLDNFTWGAYDLVVIDESHNFRNSSTAKDGRGPTRYQRVLNDVIASGVKTKVLLLSATPVNNTLRDLRNQLYLITEGKDDALAATTGVANLGQTLKLAQSQFTQWAEGKPGHERNAQELFEKLDSGFFKLLDEMTIARSRNQIKRNYDSKEMGEFPKRLKPLAVFPDIDLKGKFPSYDAVNKLIEGYQLSLYNPSRYVREEYKAYYEDVARQQMQLRIATFTQAKREMTLINMMKIGFLKRLESSVKSFQISMGRTLEKMQALQKRIHAFQTHQAANPDIDFADIQPEADPEGDDDLAAVLENFVGKNLKFNLAHLRLDDWLTDLRDDFDRLSTLESIAAVIDGTRDAKLADLRQLITDKLAAPLNGQNKKIIVFTAFADTASYLYQQLHGWLRDTHNVHTALVSGGAGTNQTTFTPAGFARQTDFNAILTNFSPVSKKRHLQAKMPQQGEISVLIATDCISEGQNLQDGDYLVNYDIHWNPVRIIQRFGRIDRLGSINTRIQLVNFWPTPHLDKYINLKSRVEARMALADISAAGDDNLLGNDRQLEELIAEDELKFRDRQLLRLKDEVLDLEDLQDSVSLSDFTLDDFRAELLRYLDAHRQELENAPPGLYAVVPAPGGDYAHLGGPDYDKLSDAQRQVLRPGTVFCLRQLPAPNTGLDGTTGSAATNRDEELDKVNPLQPHFLVYVRQDGTVRYNYVNAKQTLEMLRLLCVGQTEPIEQLCDLFSTETGDGHDMSVTNELLNKALAAIKATFRKRANLHLKADRAATLMAAPETEGFELVTWVVLR</sequence>
<dbReference type="InterPro" id="IPR014001">
    <property type="entry name" value="Helicase_ATP-bd"/>
</dbReference>
<dbReference type="Gene3D" id="3.40.50.300">
    <property type="entry name" value="P-loop containing nucleotide triphosphate hydrolases"/>
    <property type="match status" value="1"/>
</dbReference>
<reference evidence="4 5" key="1">
    <citation type="submission" date="2020-05" db="EMBL/GenBank/DDBJ databases">
        <title>Hymenobacter terrestris sp. nov. and Hymenobacter lapidiphilus sp. nov., isolated from regoliths in Antarctica.</title>
        <authorList>
            <person name="Sedlacek I."/>
            <person name="Pantucek R."/>
            <person name="Zeman M."/>
            <person name="Holochova P."/>
            <person name="Kralova S."/>
            <person name="Stankova E."/>
            <person name="Sedo O."/>
            <person name="Micenkova L."/>
            <person name="Svec P."/>
            <person name="Gupta V."/>
            <person name="Sood U."/>
            <person name="Korpole U.S."/>
            <person name="Lal R."/>
        </authorList>
    </citation>
    <scope>NUCLEOTIDE SEQUENCE [LARGE SCALE GENOMIC DNA]</scope>
    <source>
        <strain evidence="4 5">P5342</strain>
    </source>
</reference>
<evidence type="ECO:0000256" key="1">
    <source>
        <dbReference type="ARBA" id="ARBA00022801"/>
    </source>
</evidence>
<protein>
    <submittedName>
        <fullName evidence="4">NgoFVII family restriction endonuclease</fullName>
    </submittedName>
</protein>
<dbReference type="PANTHER" id="PTHR45766">
    <property type="entry name" value="DNA ANNEALING HELICASE AND ENDONUCLEASE ZRANB3 FAMILY MEMBER"/>
    <property type="match status" value="1"/>
</dbReference>
<feature type="domain" description="Helicase ATP-binding" evidence="2">
    <location>
        <begin position="261"/>
        <end position="429"/>
    </location>
</feature>
<dbReference type="SUPFAM" id="SSF52540">
    <property type="entry name" value="P-loop containing nucleoside triphosphate hydrolases"/>
    <property type="match status" value="1"/>
</dbReference>
<dbReference type="InterPro" id="IPR025202">
    <property type="entry name" value="PLD-like_dom"/>
</dbReference>
<dbReference type="GO" id="GO:0006281">
    <property type="term" value="P:DNA repair"/>
    <property type="evidence" value="ECO:0007669"/>
    <property type="project" value="TreeGrafter"/>
</dbReference>
<keyword evidence="5" id="KW-1185">Reference proteome</keyword>
<dbReference type="CDD" id="cd09178">
    <property type="entry name" value="PLDc_N_Snf2_like"/>
    <property type="match status" value="1"/>
</dbReference>
<dbReference type="InterPro" id="IPR049730">
    <property type="entry name" value="SNF2/RAD54-like_C"/>
</dbReference>
<dbReference type="Pfam" id="PF00176">
    <property type="entry name" value="SNF2-rel_dom"/>
    <property type="match status" value="1"/>
</dbReference>
<keyword evidence="4" id="KW-0540">Nuclease</keyword>
<evidence type="ECO:0000313" key="5">
    <source>
        <dbReference type="Proteomes" id="UP000565521"/>
    </source>
</evidence>
<gene>
    <name evidence="4" type="ORF">HW554_10615</name>
</gene>
<evidence type="ECO:0000259" key="3">
    <source>
        <dbReference type="PROSITE" id="PS51194"/>
    </source>
</evidence>
<feature type="domain" description="Helicase C-terminal" evidence="3">
    <location>
        <begin position="704"/>
        <end position="916"/>
    </location>
</feature>
<proteinExistence type="predicted"/>
<dbReference type="RefSeq" id="WP_176908563.1">
    <property type="nucleotide sequence ID" value="NZ_JABKAU010000016.1"/>
</dbReference>
<dbReference type="Pfam" id="PF00271">
    <property type="entry name" value="Helicase_C"/>
    <property type="match status" value="1"/>
</dbReference>
<keyword evidence="1" id="KW-0378">Hydrolase</keyword>
<evidence type="ECO:0000313" key="4">
    <source>
        <dbReference type="EMBL" id="NVO31663.1"/>
    </source>
</evidence>
<evidence type="ECO:0000259" key="2">
    <source>
        <dbReference type="PROSITE" id="PS51192"/>
    </source>
</evidence>
<name>A0A7Y7U5P2_9BACT</name>
<dbReference type="Proteomes" id="UP000565521">
    <property type="component" value="Unassembled WGS sequence"/>
</dbReference>
<dbReference type="GO" id="GO:0005524">
    <property type="term" value="F:ATP binding"/>
    <property type="evidence" value="ECO:0007669"/>
    <property type="project" value="InterPro"/>
</dbReference>
<dbReference type="InterPro" id="IPR038718">
    <property type="entry name" value="SNF2-like_sf"/>
</dbReference>
<dbReference type="InterPro" id="IPR001650">
    <property type="entry name" value="Helicase_C-like"/>
</dbReference>
<keyword evidence="4" id="KW-0255">Endonuclease</keyword>
<dbReference type="PROSITE" id="PS51192">
    <property type="entry name" value="HELICASE_ATP_BIND_1"/>
    <property type="match status" value="1"/>
</dbReference>
<dbReference type="InterPro" id="IPR000330">
    <property type="entry name" value="SNF2_N"/>
</dbReference>
<dbReference type="GO" id="GO:0016787">
    <property type="term" value="F:hydrolase activity"/>
    <property type="evidence" value="ECO:0007669"/>
    <property type="project" value="UniProtKB-KW"/>
</dbReference>
<dbReference type="SUPFAM" id="SSF56024">
    <property type="entry name" value="Phospholipase D/nuclease"/>
    <property type="match status" value="1"/>
</dbReference>